<dbReference type="AlphaFoldDB" id="A0A1E4TRF0"/>
<gene>
    <name evidence="19" type="ORF">PACTADRAFT_76952</name>
</gene>
<keyword evidence="9 17" id="KW-0999">Mitochondrion inner membrane</keyword>
<comment type="pathway">
    <text evidence="2 17">Pyrimidine metabolism; UMP biosynthesis via de novo pathway; orotate from (S)-dihydroorotate (quinone route): step 1/1.</text>
</comment>
<keyword evidence="12" id="KW-1133">Transmembrane helix</keyword>
<evidence type="ECO:0000256" key="14">
    <source>
        <dbReference type="ARBA" id="ARBA00023128"/>
    </source>
</evidence>
<dbReference type="GO" id="GO:0005743">
    <property type="term" value="C:mitochondrial inner membrane"/>
    <property type="evidence" value="ECO:0007669"/>
    <property type="project" value="UniProtKB-SubCell"/>
</dbReference>
<evidence type="ECO:0000256" key="5">
    <source>
        <dbReference type="ARBA" id="ARBA00017599"/>
    </source>
</evidence>
<organism evidence="19 20">
    <name type="scientific">Pachysolen tannophilus NRRL Y-2460</name>
    <dbReference type="NCBI Taxonomy" id="669874"/>
    <lineage>
        <taxon>Eukaryota</taxon>
        <taxon>Fungi</taxon>
        <taxon>Dikarya</taxon>
        <taxon>Ascomycota</taxon>
        <taxon>Saccharomycotina</taxon>
        <taxon>Pichiomycetes</taxon>
        <taxon>Pachysolenaceae</taxon>
        <taxon>Pachysolen</taxon>
    </lineage>
</organism>
<dbReference type="GO" id="GO:0006207">
    <property type="term" value="P:'de novo' pyrimidine nucleobase biosynthetic process"/>
    <property type="evidence" value="ECO:0007669"/>
    <property type="project" value="InterPro"/>
</dbReference>
<dbReference type="PANTHER" id="PTHR48109:SF4">
    <property type="entry name" value="DIHYDROOROTATE DEHYDROGENASE (QUINONE), MITOCHONDRIAL"/>
    <property type="match status" value="1"/>
</dbReference>
<dbReference type="EMBL" id="KV454016">
    <property type="protein sequence ID" value="ODV94339.1"/>
    <property type="molecule type" value="Genomic_DNA"/>
</dbReference>
<evidence type="ECO:0000256" key="8">
    <source>
        <dbReference type="ARBA" id="ARBA00022692"/>
    </source>
</evidence>
<evidence type="ECO:0000256" key="3">
    <source>
        <dbReference type="ARBA" id="ARBA00005359"/>
    </source>
</evidence>
<keyword evidence="10" id="KW-0809">Transit peptide</keyword>
<evidence type="ECO:0000313" key="20">
    <source>
        <dbReference type="Proteomes" id="UP000094236"/>
    </source>
</evidence>
<evidence type="ECO:0000256" key="7">
    <source>
        <dbReference type="ARBA" id="ARBA00022643"/>
    </source>
</evidence>
<keyword evidence="15" id="KW-0472">Membrane</keyword>
<comment type="cofactor">
    <cofactor evidence="17">
        <name>FMN</name>
        <dbReference type="ChEBI" id="CHEBI:58210"/>
    </cofactor>
    <text evidence="17">Binds 1 FMN per subunit.</text>
</comment>
<comment type="subcellular location">
    <subcellularLocation>
        <location evidence="1 17">Mitochondrion inner membrane</location>
        <topology evidence="1 17">Single-pass membrane protein</topology>
    </subcellularLocation>
</comment>
<accession>A0A1E4TRF0</accession>
<dbReference type="STRING" id="669874.A0A1E4TRF0"/>
<keyword evidence="8" id="KW-0812">Transmembrane</keyword>
<reference evidence="20" key="1">
    <citation type="submission" date="2016-05" db="EMBL/GenBank/DDBJ databases">
        <title>Comparative genomics of biotechnologically important yeasts.</title>
        <authorList>
            <consortium name="DOE Joint Genome Institute"/>
            <person name="Riley R."/>
            <person name="Haridas S."/>
            <person name="Wolfe K.H."/>
            <person name="Lopes M.R."/>
            <person name="Hittinger C.T."/>
            <person name="Goker M."/>
            <person name="Salamov A."/>
            <person name="Wisecaver J."/>
            <person name="Long T.M."/>
            <person name="Aerts A.L."/>
            <person name="Barry K."/>
            <person name="Choi C."/>
            <person name="Clum A."/>
            <person name="Coughlan A.Y."/>
            <person name="Deshpande S."/>
            <person name="Douglass A.P."/>
            <person name="Hanson S.J."/>
            <person name="Klenk H.-P."/>
            <person name="Labutti K."/>
            <person name="Lapidus A."/>
            <person name="Lindquist E."/>
            <person name="Lipzen A."/>
            <person name="Meier-Kolthoff J.P."/>
            <person name="Ohm R.A."/>
            <person name="Otillar R.P."/>
            <person name="Pangilinan J."/>
            <person name="Peng Y."/>
            <person name="Rokas A."/>
            <person name="Rosa C.A."/>
            <person name="Scheuner C."/>
            <person name="Sibirny A.A."/>
            <person name="Slot J.C."/>
            <person name="Stielow J.B."/>
            <person name="Sun H."/>
            <person name="Kurtzman C.P."/>
            <person name="Blackwell M."/>
            <person name="Grigoriev I.V."/>
            <person name="Jeffries T.W."/>
        </authorList>
    </citation>
    <scope>NUCLEOTIDE SEQUENCE [LARGE SCALE GENOMIC DNA]</scope>
    <source>
        <strain evidence="20">NRRL Y-2460</strain>
    </source>
</reference>
<dbReference type="OrthoDB" id="14784at2759"/>
<dbReference type="InterPro" id="IPR050074">
    <property type="entry name" value="DHO_dehydrogenase"/>
</dbReference>
<dbReference type="CDD" id="cd04738">
    <property type="entry name" value="DHOD_2_like"/>
    <property type="match status" value="1"/>
</dbReference>
<keyword evidence="14 17" id="KW-0496">Mitochondrion</keyword>
<comment type="similarity">
    <text evidence="3 17">Belongs to the dihydroorotate dehydrogenase family. Type 2 subfamily.</text>
</comment>
<keyword evidence="20" id="KW-1185">Reference proteome</keyword>
<evidence type="ECO:0000256" key="12">
    <source>
        <dbReference type="ARBA" id="ARBA00022989"/>
    </source>
</evidence>
<dbReference type="UniPathway" id="UPA00070">
    <property type="reaction ID" value="UER00946"/>
</dbReference>
<evidence type="ECO:0000256" key="1">
    <source>
        <dbReference type="ARBA" id="ARBA00004434"/>
    </source>
</evidence>
<feature type="domain" description="Dihydroorotate dehydrogenase catalytic" evidence="18">
    <location>
        <begin position="89"/>
        <end position="416"/>
    </location>
</feature>
<evidence type="ECO:0000256" key="9">
    <source>
        <dbReference type="ARBA" id="ARBA00022792"/>
    </source>
</evidence>
<evidence type="ECO:0000256" key="16">
    <source>
        <dbReference type="ARBA" id="ARBA00048639"/>
    </source>
</evidence>
<dbReference type="InterPro" id="IPR013785">
    <property type="entry name" value="Aldolase_TIM"/>
</dbReference>
<dbReference type="NCBIfam" id="TIGR01036">
    <property type="entry name" value="pyrD_sub2"/>
    <property type="match status" value="1"/>
</dbReference>
<evidence type="ECO:0000256" key="13">
    <source>
        <dbReference type="ARBA" id="ARBA00023002"/>
    </source>
</evidence>
<evidence type="ECO:0000259" key="18">
    <source>
        <dbReference type="Pfam" id="PF01180"/>
    </source>
</evidence>
<dbReference type="EC" id="1.3.5.2" evidence="4 17"/>
<dbReference type="Pfam" id="PF01180">
    <property type="entry name" value="DHO_dh"/>
    <property type="match status" value="1"/>
</dbReference>
<proteinExistence type="inferred from homology"/>
<dbReference type="GO" id="GO:0044205">
    <property type="term" value="P:'de novo' UMP biosynthetic process"/>
    <property type="evidence" value="ECO:0007669"/>
    <property type="project" value="UniProtKB-UniPathway"/>
</dbReference>
<evidence type="ECO:0000256" key="17">
    <source>
        <dbReference type="RuleBase" id="RU361255"/>
    </source>
</evidence>
<dbReference type="Gene3D" id="3.20.20.70">
    <property type="entry name" value="Aldolase class I"/>
    <property type="match status" value="1"/>
</dbReference>
<evidence type="ECO:0000256" key="4">
    <source>
        <dbReference type="ARBA" id="ARBA00012791"/>
    </source>
</evidence>
<keyword evidence="6 17" id="KW-0285">Flavoprotein</keyword>
<name>A0A1E4TRF0_PACTA</name>
<keyword evidence="11" id="KW-0665">Pyrimidine biosynthesis</keyword>
<dbReference type="InterPro" id="IPR005719">
    <property type="entry name" value="Dihydroorotate_DH_2"/>
</dbReference>
<dbReference type="NCBIfam" id="NF003645">
    <property type="entry name" value="PRK05286.1-2"/>
    <property type="match status" value="1"/>
</dbReference>
<dbReference type="InterPro" id="IPR005720">
    <property type="entry name" value="Dihydroorotate_DH_cat"/>
</dbReference>
<dbReference type="SUPFAM" id="SSF51395">
    <property type="entry name" value="FMN-linked oxidoreductases"/>
    <property type="match status" value="1"/>
</dbReference>
<evidence type="ECO:0000256" key="10">
    <source>
        <dbReference type="ARBA" id="ARBA00022946"/>
    </source>
</evidence>
<keyword evidence="7 17" id="KW-0288">FMN</keyword>
<protein>
    <recommendedName>
        <fullName evidence="5 17">Dihydroorotate dehydrogenase (quinone), mitochondrial</fullName>
        <shortName evidence="17">DHOdehase</shortName>
        <ecNumber evidence="4 17">1.3.5.2</ecNumber>
    </recommendedName>
</protein>
<comment type="catalytic activity">
    <reaction evidence="16 17">
        <text>(S)-dihydroorotate + a quinone = orotate + a quinol</text>
        <dbReference type="Rhea" id="RHEA:30187"/>
        <dbReference type="ChEBI" id="CHEBI:24646"/>
        <dbReference type="ChEBI" id="CHEBI:30839"/>
        <dbReference type="ChEBI" id="CHEBI:30864"/>
        <dbReference type="ChEBI" id="CHEBI:132124"/>
        <dbReference type="EC" id="1.3.5.2"/>
    </reaction>
</comment>
<dbReference type="PROSITE" id="PS00911">
    <property type="entry name" value="DHODEHASE_1"/>
    <property type="match status" value="1"/>
</dbReference>
<evidence type="ECO:0000256" key="2">
    <source>
        <dbReference type="ARBA" id="ARBA00005161"/>
    </source>
</evidence>
<dbReference type="FunFam" id="3.20.20.70:FF:000066">
    <property type="entry name" value="Dihydroorotate dehydrogenase (quinone), mitochondrial"/>
    <property type="match status" value="1"/>
</dbReference>
<sequence length="434" mass="47973">MSRVLVSQSSPLFLRRAVLQKPFLSVKNLSFTSGKRAYSLDARSAINEYVYCPLIRRVTDAEQGHKLGVFLMKYGLSPRLFNDKDDKVLEVSVFDKKLANPIGMAAGFDKHGECIDALFDLGFSYVEIGSITPEPQPGNPEPRFFRLPKDEAVINRYGFNSVGHWDVLGRLKLRAEKYLRAEAVAASSLDQSLKDNHVTTNAFRNNKLLAINLGKNKNGDEIEDYVKGVERFGPFADVLVINVSSPNTPGLRNLQSSDKLTNLLKIVVNQRDLLNGNLLHSKPPILVKIAPDLTEIEIKSIAESAKEAKIDGIIMSNTTIQRDNLKLLTTDKNLINEQGGLSGAPLKEISLNAFKKLRKYTKDSDLVLIGCGGISNGKDAIEFAKAGATFVQLYTAFAYKGPGLAAKIKDEITSELKKENKTWMEIIGADDNEK</sequence>
<dbReference type="GO" id="GO:0106430">
    <property type="term" value="F:dihydroorotate dehydrogenase (quinone) activity"/>
    <property type="evidence" value="ECO:0007669"/>
    <property type="project" value="UniProtKB-EC"/>
</dbReference>
<evidence type="ECO:0000256" key="11">
    <source>
        <dbReference type="ARBA" id="ARBA00022975"/>
    </source>
</evidence>
<dbReference type="InterPro" id="IPR001295">
    <property type="entry name" value="Dihydroorotate_DH_CS"/>
</dbReference>
<evidence type="ECO:0000313" key="19">
    <source>
        <dbReference type="EMBL" id="ODV94339.1"/>
    </source>
</evidence>
<evidence type="ECO:0000256" key="15">
    <source>
        <dbReference type="ARBA" id="ARBA00023136"/>
    </source>
</evidence>
<keyword evidence="13 17" id="KW-0560">Oxidoreductase</keyword>
<dbReference type="PANTHER" id="PTHR48109">
    <property type="entry name" value="DIHYDROOROTATE DEHYDROGENASE (QUINONE), MITOCHONDRIAL-RELATED"/>
    <property type="match status" value="1"/>
</dbReference>
<dbReference type="Proteomes" id="UP000094236">
    <property type="component" value="Unassembled WGS sequence"/>
</dbReference>
<evidence type="ECO:0000256" key="6">
    <source>
        <dbReference type="ARBA" id="ARBA00022630"/>
    </source>
</evidence>
<dbReference type="PROSITE" id="PS00912">
    <property type="entry name" value="DHODEHASE_2"/>
    <property type="match status" value="1"/>
</dbReference>